<reference evidence="1 2" key="1">
    <citation type="submission" date="2017-12" db="EMBL/GenBank/DDBJ databases">
        <title>Complete genome sequence of Spiroplasma monobiae MQ-1 (ATCC 33825).</title>
        <authorList>
            <person name="Tsai Y.-M."/>
            <person name="Lo W.-S."/>
            <person name="Wu P.-S."/>
            <person name="Cho S.-T."/>
            <person name="Kuo C.-H."/>
        </authorList>
    </citation>
    <scope>NUCLEOTIDE SEQUENCE [LARGE SCALE GENOMIC DNA]</scope>
    <source>
        <strain evidence="1 2">MQ-1</strain>
    </source>
</reference>
<gene>
    <name evidence="1" type="ORF">SMONO_v1c04210</name>
</gene>
<name>A0A2K9LUG5_SPISQ</name>
<evidence type="ECO:0000313" key="2">
    <source>
        <dbReference type="Proteomes" id="UP000234790"/>
    </source>
</evidence>
<sequence>MKKLLTILTGLSVTITPATQIVSCKITVDNTYRNPSDIQKFWNHKMFSTISVDPKTIDILSFENDLKALISNNFKNQNEVNEILGLNLPWKSDDQSTRDGEKIIFEYYSSQSGQASTKINDLSDYLTSNLNEKNPATTIYFKYKIGEEALNGSALKLNVTTSPKMAKGVFSGVELSKETLRVSPIYSNDLKIRIGSNKSVDRDFLEKNSDVTIQLLKGILNTIKMETGTTLLNDLQWVKNQNPHSQNEIPYLWKLITPEEQMYKLLMNESNESLVNFVNKVVIENGTSNDLNSFLGLSNDIRFQLG</sequence>
<dbReference type="Proteomes" id="UP000234790">
    <property type="component" value="Chromosome"/>
</dbReference>
<accession>A0A2K9LUG5</accession>
<evidence type="ECO:0000313" key="1">
    <source>
        <dbReference type="EMBL" id="AUM62670.1"/>
    </source>
</evidence>
<dbReference type="InterPro" id="IPR054816">
    <property type="entry name" value="Lipoprotein_mollicutes-type_CS"/>
</dbReference>
<dbReference type="KEGG" id="smoo:SMONO_v1c04210"/>
<proteinExistence type="predicted"/>
<dbReference type="NCBIfam" id="NF038029">
    <property type="entry name" value="LP_plasma"/>
    <property type="match status" value="1"/>
</dbReference>
<protein>
    <recommendedName>
        <fullName evidence="3">Lipoprotein</fullName>
    </recommendedName>
</protein>
<dbReference type="OrthoDB" id="389503at2"/>
<dbReference type="RefSeq" id="WP_101780727.1">
    <property type="nucleotide sequence ID" value="NZ_CP025543.1"/>
</dbReference>
<evidence type="ECO:0008006" key="3">
    <source>
        <dbReference type="Google" id="ProtNLM"/>
    </source>
</evidence>
<dbReference type="EMBL" id="CP025543">
    <property type="protein sequence ID" value="AUM62670.1"/>
    <property type="molecule type" value="Genomic_DNA"/>
</dbReference>
<organism evidence="1 2">
    <name type="scientific">Spiroplasma monobiae MQ-1</name>
    <dbReference type="NCBI Taxonomy" id="1336748"/>
    <lineage>
        <taxon>Bacteria</taxon>
        <taxon>Bacillati</taxon>
        <taxon>Mycoplasmatota</taxon>
        <taxon>Mollicutes</taxon>
        <taxon>Entomoplasmatales</taxon>
        <taxon>Spiroplasmataceae</taxon>
        <taxon>Spiroplasma</taxon>
    </lineage>
</organism>
<keyword evidence="2" id="KW-1185">Reference proteome</keyword>
<dbReference type="AlphaFoldDB" id="A0A2K9LUG5"/>